<dbReference type="Proteomes" id="UP000550086">
    <property type="component" value="Unassembled WGS sequence"/>
</dbReference>
<evidence type="ECO:0000313" key="1">
    <source>
        <dbReference type="EMBL" id="NXS97707.1"/>
    </source>
</evidence>
<name>A0A7L2YY09_JACJC</name>
<evidence type="ECO:0000313" key="2">
    <source>
        <dbReference type="Proteomes" id="UP000550086"/>
    </source>
</evidence>
<organism evidence="1 2">
    <name type="scientific">Jacana jacana</name>
    <name type="common">Wattled jacana</name>
    <name type="synonym">Parra jacana</name>
    <dbReference type="NCBI Taxonomy" id="54508"/>
    <lineage>
        <taxon>Eukaryota</taxon>
        <taxon>Metazoa</taxon>
        <taxon>Chordata</taxon>
        <taxon>Craniata</taxon>
        <taxon>Vertebrata</taxon>
        <taxon>Euteleostomi</taxon>
        <taxon>Archelosauria</taxon>
        <taxon>Archosauria</taxon>
        <taxon>Dinosauria</taxon>
        <taxon>Saurischia</taxon>
        <taxon>Theropoda</taxon>
        <taxon>Coelurosauria</taxon>
        <taxon>Aves</taxon>
        <taxon>Neognathae</taxon>
        <taxon>Neoaves</taxon>
        <taxon>Charadriiformes</taxon>
        <taxon>Jacanidae</taxon>
        <taxon>Jacana</taxon>
    </lineage>
</organism>
<comment type="caution">
    <text evidence="1">The sequence shown here is derived from an EMBL/GenBank/DDBJ whole genome shotgun (WGS) entry which is preliminary data.</text>
</comment>
<dbReference type="OrthoDB" id="8949317at2759"/>
<reference evidence="1 2" key="1">
    <citation type="submission" date="2019-09" db="EMBL/GenBank/DDBJ databases">
        <title>Bird 10,000 Genomes (B10K) Project - Family phase.</title>
        <authorList>
            <person name="Zhang G."/>
        </authorList>
    </citation>
    <scope>NUCLEOTIDE SEQUENCE [LARGE SCALE GENOMIC DNA]</scope>
    <source>
        <strain evidence="1">B10K-DU-002-59</strain>
        <tissue evidence="1">Muscle</tissue>
    </source>
</reference>
<dbReference type="AlphaFoldDB" id="A0A7L2YY09"/>
<keyword evidence="2" id="KW-1185">Reference proteome</keyword>
<feature type="non-terminal residue" evidence="1">
    <location>
        <position position="58"/>
    </location>
</feature>
<gene>
    <name evidence="1" type="primary">Erv31_7</name>
    <name evidence="1" type="ORF">JACJAC_R14682</name>
</gene>
<dbReference type="SUPFAM" id="SSF58069">
    <property type="entry name" value="Virus ectodomain"/>
    <property type="match status" value="1"/>
</dbReference>
<sequence>MLSRISWLQAAVELIMDKTAQALEIKAAQPSQSRAAGYQHQLVLDYLWASERGLCGKV</sequence>
<proteinExistence type="predicted"/>
<dbReference type="EMBL" id="VZTM01022955">
    <property type="protein sequence ID" value="NXS97707.1"/>
    <property type="molecule type" value="Genomic_DNA"/>
</dbReference>
<dbReference type="Gene3D" id="1.10.287.210">
    <property type="match status" value="1"/>
</dbReference>
<protein>
    <submittedName>
        <fullName evidence="1">ENR1 protein</fullName>
    </submittedName>
</protein>
<feature type="non-terminal residue" evidence="1">
    <location>
        <position position="1"/>
    </location>
</feature>
<accession>A0A7L2YY09</accession>